<dbReference type="InterPro" id="IPR000160">
    <property type="entry name" value="GGDEF_dom"/>
</dbReference>
<name>A0A1Y5Q3R1_9GAMM</name>
<organism evidence="3">
    <name type="scientific">uncultured Stenotrophomonas sp</name>
    <dbReference type="NCBI Taxonomy" id="165438"/>
    <lineage>
        <taxon>Bacteria</taxon>
        <taxon>Pseudomonadati</taxon>
        <taxon>Pseudomonadota</taxon>
        <taxon>Gammaproteobacteria</taxon>
        <taxon>Lysobacterales</taxon>
        <taxon>Lysobacteraceae</taxon>
        <taxon>Stenotrophomonas</taxon>
        <taxon>environmental samples</taxon>
    </lineage>
</organism>
<keyword evidence="1" id="KW-0812">Transmembrane</keyword>
<dbReference type="Gene3D" id="3.20.20.450">
    <property type="entry name" value="EAL domain"/>
    <property type="match status" value="1"/>
</dbReference>
<dbReference type="PROSITE" id="PS50883">
    <property type="entry name" value="EAL"/>
    <property type="match status" value="1"/>
</dbReference>
<evidence type="ECO:0000313" key="3">
    <source>
        <dbReference type="EMBL" id="SBV35506.1"/>
    </source>
</evidence>
<dbReference type="PANTHER" id="PTHR33121">
    <property type="entry name" value="CYCLIC DI-GMP PHOSPHODIESTERASE PDEF"/>
    <property type="match status" value="1"/>
</dbReference>
<keyword evidence="1" id="KW-0472">Membrane</keyword>
<feature type="transmembrane region" description="Helical" evidence="1">
    <location>
        <begin position="238"/>
        <end position="271"/>
    </location>
</feature>
<accession>A0A1Y5Q3R1</accession>
<feature type="transmembrane region" description="Helical" evidence="1">
    <location>
        <begin position="128"/>
        <end position="147"/>
    </location>
</feature>
<dbReference type="SUPFAM" id="SSF141868">
    <property type="entry name" value="EAL domain-like"/>
    <property type="match status" value="1"/>
</dbReference>
<evidence type="ECO:0000256" key="1">
    <source>
        <dbReference type="SAM" id="Phobius"/>
    </source>
</evidence>
<evidence type="ECO:0000259" key="2">
    <source>
        <dbReference type="PROSITE" id="PS50883"/>
    </source>
</evidence>
<dbReference type="CDD" id="cd01948">
    <property type="entry name" value="EAL"/>
    <property type="match status" value="1"/>
</dbReference>
<feature type="transmembrane region" description="Helical" evidence="1">
    <location>
        <begin position="61"/>
        <end position="81"/>
    </location>
</feature>
<reference evidence="3" key="1">
    <citation type="submission" date="2016-03" db="EMBL/GenBank/DDBJ databases">
        <authorList>
            <person name="Ploux O."/>
        </authorList>
    </citation>
    <scope>NUCLEOTIDE SEQUENCE</scope>
    <source>
        <strain evidence="3">UC10</strain>
    </source>
</reference>
<feature type="transmembrane region" description="Helical" evidence="1">
    <location>
        <begin position="159"/>
        <end position="180"/>
    </location>
</feature>
<gene>
    <name evidence="3" type="ORF">STPYR_10436</name>
</gene>
<dbReference type="InterPro" id="IPR035919">
    <property type="entry name" value="EAL_sf"/>
</dbReference>
<feature type="domain" description="EAL" evidence="2">
    <location>
        <begin position="482"/>
        <end position="740"/>
    </location>
</feature>
<dbReference type="Pfam" id="PF00563">
    <property type="entry name" value="EAL"/>
    <property type="match status" value="1"/>
</dbReference>
<feature type="transmembrane region" description="Helical" evidence="1">
    <location>
        <begin position="87"/>
        <end position="108"/>
    </location>
</feature>
<dbReference type="AlphaFoldDB" id="A0A1Y5Q3R1"/>
<dbReference type="InterPro" id="IPR050706">
    <property type="entry name" value="Cyclic-di-GMP_PDE-like"/>
</dbReference>
<proteinExistence type="predicted"/>
<dbReference type="PANTHER" id="PTHR33121:SF23">
    <property type="entry name" value="CYCLIC DI-GMP PHOSPHODIESTERASE PDEB"/>
    <property type="match status" value="1"/>
</dbReference>
<dbReference type="SMART" id="SM00267">
    <property type="entry name" value="GGDEF"/>
    <property type="match status" value="1"/>
</dbReference>
<dbReference type="EMBL" id="FLTS01000001">
    <property type="protein sequence ID" value="SBV35506.1"/>
    <property type="molecule type" value="Genomic_DNA"/>
</dbReference>
<sequence length="757" mass="82322">MSHWATTRSGKILLLGGLAVLLQQLPVSYRLVMDGESANASLVHLHTGLLLAIGMLSRDRWVLPGCYALTILSWVVRARAFGYSADAIGIGLVASVLGCAWTVLCGRLMGWPRPPERESVTRADLPRFIMIGLLLFPLGHVLLALLGDFPAGFSGRFSSLIQTLFAKYFGVVVLTLPLVVAWTERRRARPLVENRARKSWLVLLGLGLLASLMLGLRVRSGLPALGDGSMVFSDYRVAVLGVVAWCMLYLRLVYALPLLSLALLSMVFGLGRTAELGNTSLGFFNLLHLALELGIVLMALFYYLVANRDREDLSRRLDEQAQRDSLTGLPNLRALRRQAAQRPHACELACLLLDQADTLAVGYGLGAQSSVMNAVAMRLEAQGVQPCYLGSGQFALLAECGGKTDWTGLLHDLEQPGFLVEGRNVRLLPYLGVARFGSGTGLDMDAALMQASSLAFEARGNNEVEPLYADAAQATLRQAQERMHGASQVLALLRRPGGLQLCFQPLVPLNAQPLRGRSVGEVLCRLSDGQGNLLTPNLFLPAIEAARRGPELDLAVVTELFAQLQRSPELVAACGRISVNLTGQSLASESFRVRLLELLEQAPLPLSRLCFEITETVAIFTAEQASRLLDELRKRGCRIAIDDFGVGMQSFARLKELPVDIIKIDGSFVRNLTRDPRDYAMVQASVAVARACGAEVVAEYVEDEDTAACLRKLGVHWGQGYLYARPMPLREGLCWTGTQAGGDIGEGAEPQPQMNLL</sequence>
<dbReference type="InterPro" id="IPR001633">
    <property type="entry name" value="EAL_dom"/>
</dbReference>
<dbReference type="SMART" id="SM00052">
    <property type="entry name" value="EAL"/>
    <property type="match status" value="1"/>
</dbReference>
<dbReference type="InterPro" id="IPR043128">
    <property type="entry name" value="Rev_trsase/Diguanyl_cyclase"/>
</dbReference>
<dbReference type="GO" id="GO:0071111">
    <property type="term" value="F:cyclic-guanylate-specific phosphodiesterase activity"/>
    <property type="evidence" value="ECO:0007669"/>
    <property type="project" value="InterPro"/>
</dbReference>
<dbReference type="Gene3D" id="3.30.70.270">
    <property type="match status" value="1"/>
</dbReference>
<feature type="transmembrane region" description="Helical" evidence="1">
    <location>
        <begin position="200"/>
        <end position="218"/>
    </location>
</feature>
<feature type="transmembrane region" description="Helical" evidence="1">
    <location>
        <begin position="283"/>
        <end position="305"/>
    </location>
</feature>
<protein>
    <recommendedName>
        <fullName evidence="2">EAL domain-containing protein</fullName>
    </recommendedName>
</protein>
<keyword evidence="1" id="KW-1133">Transmembrane helix</keyword>